<reference evidence="1 2" key="1">
    <citation type="journal article" date="2014" name="ISME J.">
        <title>Candidatus Competibacter-lineage genomes retrieved from metagenomes reveal functional metabolic diversity.</title>
        <authorList>
            <person name="McIlroy S.J."/>
            <person name="Albertsen M."/>
            <person name="Andresen E.K."/>
            <person name="Saunders A.M."/>
            <person name="Kristiansen R."/>
            <person name="Stokholm-Bjerregaard M."/>
            <person name="Nielsen K.L."/>
            <person name="Nielsen P.H."/>
        </authorList>
    </citation>
    <scope>NUCLEOTIDE SEQUENCE [LARGE SCALE GENOMIC DNA]</scope>
    <source>
        <strain evidence="1 2">Run_B_J11</strain>
    </source>
</reference>
<gene>
    <name evidence="1" type="ORF">BN874_420054</name>
</gene>
<protein>
    <submittedName>
        <fullName evidence="1">Uncharacterized protein</fullName>
    </submittedName>
</protein>
<dbReference type="Proteomes" id="UP000019184">
    <property type="component" value="Unassembled WGS sequence"/>
</dbReference>
<organism evidence="1 2">
    <name type="scientific">Candidatus Contendobacter odensis Run_B_J11</name>
    <dbReference type="NCBI Taxonomy" id="1400861"/>
    <lineage>
        <taxon>Bacteria</taxon>
        <taxon>Pseudomonadati</taxon>
        <taxon>Pseudomonadota</taxon>
        <taxon>Gammaproteobacteria</taxon>
        <taxon>Candidatus Competibacteraceae</taxon>
        <taxon>Candidatus Contendibacter</taxon>
    </lineage>
</organism>
<dbReference type="AlphaFoldDB" id="A0A7U7J3N3"/>
<proteinExistence type="predicted"/>
<evidence type="ECO:0000313" key="2">
    <source>
        <dbReference type="Proteomes" id="UP000019184"/>
    </source>
</evidence>
<keyword evidence="2" id="KW-1185">Reference proteome</keyword>
<evidence type="ECO:0000313" key="1">
    <source>
        <dbReference type="EMBL" id="CDH46341.1"/>
    </source>
</evidence>
<name>A0A7U7J3N3_9GAMM</name>
<dbReference type="EMBL" id="CBTK010000257">
    <property type="protein sequence ID" value="CDH46341.1"/>
    <property type="molecule type" value="Genomic_DNA"/>
</dbReference>
<accession>A0A7U7J3N3</accession>
<comment type="caution">
    <text evidence="1">The sequence shown here is derived from an EMBL/GenBank/DDBJ whole genome shotgun (WGS) entry which is preliminary data.</text>
</comment>
<sequence length="119" mass="12641">MLSPGGSGRGLSWSWANRCHPSELHRRCCVSGWWSCGAIGHSRRAYAISGFAEWYGQAVESELYAATGRQGASMGIDPPEHIQRLADVLVHNAAGSAGLGASLVAWAARVHRAALSLAR</sequence>